<dbReference type="AlphaFoldDB" id="A0A8K0CG88"/>
<dbReference type="PROSITE" id="PS50082">
    <property type="entry name" value="WD_REPEATS_2"/>
    <property type="match status" value="1"/>
</dbReference>
<keyword evidence="5" id="KW-1185">Reference proteome</keyword>
<protein>
    <submittedName>
        <fullName evidence="4">Uncharacterized protein</fullName>
    </submittedName>
</protein>
<accession>A0A8K0CG88</accession>
<keyword evidence="2" id="KW-0677">Repeat</keyword>
<evidence type="ECO:0000256" key="2">
    <source>
        <dbReference type="ARBA" id="ARBA00022737"/>
    </source>
</evidence>
<dbReference type="SMART" id="SM00320">
    <property type="entry name" value="WD40"/>
    <property type="match status" value="5"/>
</dbReference>
<dbReference type="SUPFAM" id="SSF50978">
    <property type="entry name" value="WD40 repeat-like"/>
    <property type="match status" value="1"/>
</dbReference>
<dbReference type="Pfam" id="PF00400">
    <property type="entry name" value="WD40"/>
    <property type="match status" value="1"/>
</dbReference>
<proteinExistence type="predicted"/>
<dbReference type="PROSITE" id="PS50294">
    <property type="entry name" value="WD_REPEATS_REGION"/>
    <property type="match status" value="1"/>
</dbReference>
<feature type="repeat" description="WD" evidence="3">
    <location>
        <begin position="276"/>
        <end position="317"/>
    </location>
</feature>
<dbReference type="Proteomes" id="UP000801492">
    <property type="component" value="Unassembled WGS sequence"/>
</dbReference>
<dbReference type="InterPro" id="IPR045227">
    <property type="entry name" value="WDR18/Ipi3/RID3"/>
</dbReference>
<dbReference type="GO" id="GO:0006364">
    <property type="term" value="P:rRNA processing"/>
    <property type="evidence" value="ECO:0007669"/>
    <property type="project" value="TreeGrafter"/>
</dbReference>
<dbReference type="GO" id="GO:0005656">
    <property type="term" value="C:nuclear pre-replicative complex"/>
    <property type="evidence" value="ECO:0007669"/>
    <property type="project" value="TreeGrafter"/>
</dbReference>
<dbReference type="PANTHER" id="PTHR18763">
    <property type="entry name" value="WD-REPEAT PROTEIN 18"/>
    <property type="match status" value="1"/>
</dbReference>
<dbReference type="InterPro" id="IPR036322">
    <property type="entry name" value="WD40_repeat_dom_sf"/>
</dbReference>
<dbReference type="GO" id="GO:0006261">
    <property type="term" value="P:DNA-templated DNA replication"/>
    <property type="evidence" value="ECO:0007669"/>
    <property type="project" value="TreeGrafter"/>
</dbReference>
<keyword evidence="1 3" id="KW-0853">WD repeat</keyword>
<evidence type="ECO:0000256" key="1">
    <source>
        <dbReference type="ARBA" id="ARBA00022574"/>
    </source>
</evidence>
<dbReference type="GO" id="GO:0120330">
    <property type="term" value="C:rixosome complex"/>
    <property type="evidence" value="ECO:0007669"/>
    <property type="project" value="TreeGrafter"/>
</dbReference>
<dbReference type="Gene3D" id="2.130.10.10">
    <property type="entry name" value="YVTN repeat-like/Quinoprotein amine dehydrogenase"/>
    <property type="match status" value="2"/>
</dbReference>
<dbReference type="InterPro" id="IPR001680">
    <property type="entry name" value="WD40_rpt"/>
</dbReference>
<sequence>MSDGVEYILSTCNEALQTSVFLTDSTPDSGNILKTYKNGGVAVNNTLQQIGDDFILIAEQKKPLLHMWPINNEQPTKNVKLILPEPASVLAVSPNNHYLAAGIVSKLYIWHLPSGRLLSVQQKHVLPITCIKFSENNGFLVTACQTGMLVTYRFGELISGNNSHLAQSEIGQVEPLYILKDHSAAIVGLHIGNFEIESRLVTISNDHTCRLYNLITGNCLLQIIHQEQLASVIFDTPCWNLFIGTNSGAIYQYNLQNPPRTMSVHADMEENCKLKFEGHERRITCLDLNITNEILVSGSDDYSVIVWNISSRQQLNKIVHRGAITNVKFLTNNKNLFVHNFIPKFKVQSLKRNIESQLWNCEISIVEEGDDRDEDCEFVFEEAEIGKLQQHLYNTKVINKQLYSALLTLNENRN</sequence>
<gene>
    <name evidence="4" type="ORF">ILUMI_21084</name>
</gene>
<name>A0A8K0CG88_IGNLU</name>
<dbReference type="PANTHER" id="PTHR18763:SF0">
    <property type="entry name" value="WD REPEAT-CONTAINING PROTEIN 18"/>
    <property type="match status" value="1"/>
</dbReference>
<dbReference type="InterPro" id="IPR015943">
    <property type="entry name" value="WD40/YVTN_repeat-like_dom_sf"/>
</dbReference>
<dbReference type="PROSITE" id="PS00678">
    <property type="entry name" value="WD_REPEATS_1"/>
    <property type="match status" value="1"/>
</dbReference>
<reference evidence="4" key="1">
    <citation type="submission" date="2019-08" db="EMBL/GenBank/DDBJ databases">
        <title>The genome of the North American firefly Photinus pyralis.</title>
        <authorList>
            <consortium name="Photinus pyralis genome working group"/>
            <person name="Fallon T.R."/>
            <person name="Sander Lower S.E."/>
            <person name="Weng J.-K."/>
        </authorList>
    </citation>
    <scope>NUCLEOTIDE SEQUENCE</scope>
    <source>
        <strain evidence="4">TRF0915ILg1</strain>
        <tissue evidence="4">Whole body</tissue>
    </source>
</reference>
<comment type="caution">
    <text evidence="4">The sequence shown here is derived from an EMBL/GenBank/DDBJ whole genome shotgun (WGS) entry which is preliminary data.</text>
</comment>
<organism evidence="4 5">
    <name type="scientific">Ignelater luminosus</name>
    <name type="common">Cucubano</name>
    <name type="synonym">Pyrophorus luminosus</name>
    <dbReference type="NCBI Taxonomy" id="2038154"/>
    <lineage>
        <taxon>Eukaryota</taxon>
        <taxon>Metazoa</taxon>
        <taxon>Ecdysozoa</taxon>
        <taxon>Arthropoda</taxon>
        <taxon>Hexapoda</taxon>
        <taxon>Insecta</taxon>
        <taxon>Pterygota</taxon>
        <taxon>Neoptera</taxon>
        <taxon>Endopterygota</taxon>
        <taxon>Coleoptera</taxon>
        <taxon>Polyphaga</taxon>
        <taxon>Elateriformia</taxon>
        <taxon>Elateroidea</taxon>
        <taxon>Elateridae</taxon>
        <taxon>Agrypninae</taxon>
        <taxon>Pyrophorini</taxon>
        <taxon>Ignelater</taxon>
    </lineage>
</organism>
<evidence type="ECO:0000313" key="4">
    <source>
        <dbReference type="EMBL" id="KAF2885081.1"/>
    </source>
</evidence>
<evidence type="ECO:0000256" key="3">
    <source>
        <dbReference type="PROSITE-ProRule" id="PRU00221"/>
    </source>
</evidence>
<dbReference type="InterPro" id="IPR019775">
    <property type="entry name" value="WD40_repeat_CS"/>
</dbReference>
<evidence type="ECO:0000313" key="5">
    <source>
        <dbReference type="Proteomes" id="UP000801492"/>
    </source>
</evidence>
<dbReference type="EMBL" id="VTPC01090039">
    <property type="protein sequence ID" value="KAF2885081.1"/>
    <property type="molecule type" value="Genomic_DNA"/>
</dbReference>
<dbReference type="OrthoDB" id="756370at2759"/>